<keyword evidence="2" id="KW-1185">Reference proteome</keyword>
<evidence type="ECO:0000313" key="1">
    <source>
        <dbReference type="EMBL" id="TCL52851.1"/>
    </source>
</evidence>
<dbReference type="OrthoDB" id="6399948at2"/>
<protein>
    <submittedName>
        <fullName evidence="1">SEC-C motif-containing protein</fullName>
    </submittedName>
</protein>
<dbReference type="EMBL" id="SLUL01000002">
    <property type="protein sequence ID" value="TCL52851.1"/>
    <property type="molecule type" value="Genomic_DNA"/>
</dbReference>
<dbReference type="RefSeq" id="WP_132947439.1">
    <property type="nucleotide sequence ID" value="NZ_SLUL01000002.1"/>
</dbReference>
<dbReference type="Pfam" id="PF02810">
    <property type="entry name" value="SEC-C"/>
    <property type="match status" value="1"/>
</dbReference>
<dbReference type="Gene3D" id="3.10.450.50">
    <property type="match status" value="1"/>
</dbReference>
<dbReference type="SUPFAM" id="SSF103642">
    <property type="entry name" value="Sec-C motif"/>
    <property type="match status" value="1"/>
</dbReference>
<dbReference type="Proteomes" id="UP000295658">
    <property type="component" value="Unassembled WGS sequence"/>
</dbReference>
<name>A0A4R1QJL3_9BACL</name>
<dbReference type="InterPro" id="IPR004027">
    <property type="entry name" value="SEC_C_motif"/>
</dbReference>
<proteinExistence type="predicted"/>
<comment type="caution">
    <text evidence="1">The sequence shown here is derived from an EMBL/GenBank/DDBJ whole genome shotgun (WGS) entry which is preliminary data.</text>
</comment>
<gene>
    <name evidence="1" type="ORF">EDD69_102258</name>
</gene>
<dbReference type="AlphaFoldDB" id="A0A4R1QJL3"/>
<sequence>MIGRNELCPCGSGKKYKKCCMNQAVIVEFEKVKEERFFRMKHELTDEMNRFLDRVLTFQERLRIQQEFRNRLADIKNGDYLEALFLLWMMFFYRFENGLRAVEWFYQERKAQLSAEKKRLLETWLSLVPRLIQIVDADEGGVIVEDQMTKERLYMPFCETMPKALPWAGSFCLVEPVDGRYYIHGAAVIEGPRGIQRAYEKIQQLLQKTKRPYEQVAFDHFLEIVGELIDEDLFRHKEITTIDEVTLYYEVTDANQLVRSLVERDVVLVGEWKGHKGNLSFVGKHYMYEDNAAPDCIYVREVRGFIEISNSRLKFMSVWQEAIEAFQQVMKQMGSLVRFIEKKMRKLDVPKDVELQTYAMRMSEEVPRYFGMLANQAIEVHEFLHRPHLDFNGQTIMKMIEQGQHEKVEQWLREREYVSFINGQQFECPVTVDFNTLRRTFGLPLSPFVTLKEKRKTSVRQITENPFSLSSAYQEEEIEAYRQLDFPMEWLSSFFARDMIDFFKKKALGKSEATVYKYRTGLTIVAHYLIHSVISSWTSMQKEHWEECIVYHYLETNADASINQAKAFLGTVKALAKWLDDQYGTNHASAVRDIVQAVEEEIYDAIRLLDAYVPHPTRKYHAWMHDVWMEAMKNAARDRCQVSGLFEIVSISTNTIQVKHLGDGKAYSVQSAPFACAHAKAGMLIRGTIREKGSNLWTVIEMKRVFPSKAGAYVPVIAQNLSKY</sequence>
<evidence type="ECO:0000313" key="2">
    <source>
        <dbReference type="Proteomes" id="UP000295658"/>
    </source>
</evidence>
<organism evidence="1 2">
    <name type="scientific">Thermolongibacillus altinsuensis</name>
    <dbReference type="NCBI Taxonomy" id="575256"/>
    <lineage>
        <taxon>Bacteria</taxon>
        <taxon>Bacillati</taxon>
        <taxon>Bacillota</taxon>
        <taxon>Bacilli</taxon>
        <taxon>Bacillales</taxon>
        <taxon>Anoxybacillaceae</taxon>
        <taxon>Thermolongibacillus</taxon>
    </lineage>
</organism>
<accession>A0A4R1QJL3</accession>
<reference evidence="1 2" key="1">
    <citation type="submission" date="2019-03" db="EMBL/GenBank/DDBJ databases">
        <title>Genomic Encyclopedia of Type Strains, Phase IV (KMG-IV): sequencing the most valuable type-strain genomes for metagenomic binning, comparative biology and taxonomic classification.</title>
        <authorList>
            <person name="Goeker M."/>
        </authorList>
    </citation>
    <scope>NUCLEOTIDE SEQUENCE [LARGE SCALE GENOMIC DNA]</scope>
    <source>
        <strain evidence="1 2">DSM 24979</strain>
    </source>
</reference>